<dbReference type="EMBL" id="AMCI01004202">
    <property type="protein sequence ID" value="EJW98563.1"/>
    <property type="molecule type" value="Genomic_DNA"/>
</dbReference>
<name>J9FVM9_9ZZZZ</name>
<gene>
    <name evidence="1" type="ORF">EVA_13328</name>
</gene>
<reference evidence="1" key="1">
    <citation type="journal article" date="2012" name="PLoS ONE">
        <title>Gene sets for utilization of primary and secondary nutrition supplies in the distal gut of endangered iberian lynx.</title>
        <authorList>
            <person name="Alcaide M."/>
            <person name="Messina E."/>
            <person name="Richter M."/>
            <person name="Bargiela R."/>
            <person name="Peplies J."/>
            <person name="Huws S.A."/>
            <person name="Newbold C.J."/>
            <person name="Golyshin P.N."/>
            <person name="Simon M.A."/>
            <person name="Lopez G."/>
            <person name="Yakimov M.M."/>
            <person name="Ferrer M."/>
        </authorList>
    </citation>
    <scope>NUCLEOTIDE SEQUENCE</scope>
</reference>
<evidence type="ECO:0000313" key="1">
    <source>
        <dbReference type="EMBL" id="EJW98563.1"/>
    </source>
</evidence>
<dbReference type="AlphaFoldDB" id="J9FVM9"/>
<accession>J9FVM9</accession>
<sequence>MKHLICPSSLLDGFSQGTLNKIVQRKFREGHGLICIMPHCWRKTGN</sequence>
<protein>
    <submittedName>
        <fullName evidence="1">Uncharacterized protein</fullName>
    </submittedName>
</protein>
<comment type="caution">
    <text evidence="1">The sequence shown here is derived from an EMBL/GenBank/DDBJ whole genome shotgun (WGS) entry which is preliminary data.</text>
</comment>
<organism evidence="1">
    <name type="scientific">gut metagenome</name>
    <dbReference type="NCBI Taxonomy" id="749906"/>
    <lineage>
        <taxon>unclassified sequences</taxon>
        <taxon>metagenomes</taxon>
        <taxon>organismal metagenomes</taxon>
    </lineage>
</organism>
<proteinExistence type="predicted"/>